<evidence type="ECO:0000313" key="11">
    <source>
        <dbReference type="EMBL" id="CAD5219962.1"/>
    </source>
</evidence>
<dbReference type="InterPro" id="IPR001660">
    <property type="entry name" value="SAM"/>
</dbReference>
<evidence type="ECO:0000256" key="3">
    <source>
        <dbReference type="ARBA" id="ARBA00022695"/>
    </source>
</evidence>
<evidence type="ECO:0000256" key="9">
    <source>
        <dbReference type="SAM" id="MobiDB-lite"/>
    </source>
</evidence>
<keyword evidence="3" id="KW-0548">Nucleotidyltransferase</keyword>
<accession>A0A811KWM5</accession>
<keyword evidence="4" id="KW-0677">Repeat</keyword>
<dbReference type="PANTHER" id="PTHR24171">
    <property type="entry name" value="ANKYRIN REPEAT DOMAIN-CONTAINING PROTEIN 39-RELATED"/>
    <property type="match status" value="1"/>
</dbReference>
<keyword evidence="3" id="KW-0808">Transferase</keyword>
<evidence type="ECO:0000256" key="2">
    <source>
        <dbReference type="ARBA" id="ARBA00022676"/>
    </source>
</evidence>
<evidence type="ECO:0000256" key="7">
    <source>
        <dbReference type="ARBA" id="ARBA00033987"/>
    </source>
</evidence>
<gene>
    <name evidence="11" type="ORF">BOKJ2_LOCUS8706</name>
</gene>
<organism evidence="11 12">
    <name type="scientific">Bursaphelenchus okinawaensis</name>
    <dbReference type="NCBI Taxonomy" id="465554"/>
    <lineage>
        <taxon>Eukaryota</taxon>
        <taxon>Metazoa</taxon>
        <taxon>Ecdysozoa</taxon>
        <taxon>Nematoda</taxon>
        <taxon>Chromadorea</taxon>
        <taxon>Rhabditida</taxon>
        <taxon>Tylenchina</taxon>
        <taxon>Tylenchomorpha</taxon>
        <taxon>Aphelenchoidea</taxon>
        <taxon>Aphelenchoididae</taxon>
        <taxon>Bursaphelenchus</taxon>
    </lineage>
</organism>
<dbReference type="InterPro" id="IPR036770">
    <property type="entry name" value="Ankyrin_rpt-contain_sf"/>
</dbReference>
<evidence type="ECO:0000313" key="12">
    <source>
        <dbReference type="Proteomes" id="UP000614601"/>
    </source>
</evidence>
<dbReference type="Proteomes" id="UP000783686">
    <property type="component" value="Unassembled WGS sequence"/>
</dbReference>
<dbReference type="SUPFAM" id="SSF48403">
    <property type="entry name" value="Ankyrin repeat"/>
    <property type="match status" value="1"/>
</dbReference>
<feature type="repeat" description="ANK" evidence="8">
    <location>
        <begin position="114"/>
        <end position="146"/>
    </location>
</feature>
<dbReference type="SUPFAM" id="SSF47769">
    <property type="entry name" value="SAM/Pointed domain"/>
    <property type="match status" value="1"/>
</dbReference>
<evidence type="ECO:0000259" key="10">
    <source>
        <dbReference type="Pfam" id="PF00536"/>
    </source>
</evidence>
<dbReference type="PANTHER" id="PTHR24171:SF9">
    <property type="entry name" value="ANKYRIN REPEAT DOMAIN-CONTAINING PROTEIN 39"/>
    <property type="match status" value="1"/>
</dbReference>
<keyword evidence="12" id="KW-1185">Reference proteome</keyword>
<sequence length="387" mass="42995">MERNHSVRFSTSTPIEHRVTSDKPSDDGLQKLLAMLMPQAIDDKYFDRMDPFTAASLDMFNPRAGEKFSIAEKDINRSNVAGWTPLMYAIYLGHYASATVLVKNGAAVETKNSNGQTPLILAASCSSDKMVDLLLTHNACIDVVDQDGRSALHYAALYDQETVVLMLLNNGADPNMPDKKSGSTPLLMACEGGKIKIIHEMLMHGGDPKLRNGRNYSGEDLVQQTESKHAINLVKQHVDFYETLRQEGLEKYIPNFQSQHTTWSKFLKMGPHDFDLLGIDLLGPKKKLENIRKGYLNKYGLSDPGQGEVEVDVKKITRPVTPKSTAPTESTVSAENVAKLRIIQRQMVDVHHKLSGFLSAQKSISEADLRSVVNTVDEINSRISQLL</sequence>
<feature type="compositionally biased region" description="Basic and acidic residues" evidence="9">
    <location>
        <begin position="15"/>
        <end position="25"/>
    </location>
</feature>
<comment type="catalytic activity">
    <reaction evidence="7">
        <text>NAD(+) + (ADP-D-ribosyl)n-acceptor = nicotinamide + (ADP-D-ribosyl)n+1-acceptor + H(+).</text>
        <dbReference type="EC" id="2.4.2.30"/>
    </reaction>
</comment>
<evidence type="ECO:0000256" key="1">
    <source>
        <dbReference type="ARBA" id="ARBA00012020"/>
    </source>
</evidence>
<protein>
    <recommendedName>
        <fullName evidence="1">NAD(+) ADP-ribosyltransferase</fullName>
        <ecNumber evidence="1">2.4.2.30</ecNumber>
    </recommendedName>
</protein>
<keyword evidence="2" id="KW-0328">Glycosyltransferase</keyword>
<dbReference type="Gene3D" id="1.25.40.20">
    <property type="entry name" value="Ankyrin repeat-containing domain"/>
    <property type="match status" value="2"/>
</dbReference>
<dbReference type="GO" id="GO:0003950">
    <property type="term" value="F:NAD+ poly-ADP-ribosyltransferase activity"/>
    <property type="evidence" value="ECO:0007669"/>
    <property type="project" value="UniProtKB-EC"/>
</dbReference>
<dbReference type="PROSITE" id="PS50088">
    <property type="entry name" value="ANK_REPEAT"/>
    <property type="match status" value="4"/>
</dbReference>
<feature type="repeat" description="ANK" evidence="8">
    <location>
        <begin position="147"/>
        <end position="179"/>
    </location>
</feature>
<feature type="region of interest" description="Disordered" evidence="9">
    <location>
        <begin position="1"/>
        <end position="25"/>
    </location>
</feature>
<reference evidence="11" key="1">
    <citation type="submission" date="2020-09" db="EMBL/GenBank/DDBJ databases">
        <authorList>
            <person name="Kikuchi T."/>
        </authorList>
    </citation>
    <scope>NUCLEOTIDE SEQUENCE</scope>
    <source>
        <strain evidence="11">SH1</strain>
    </source>
</reference>
<dbReference type="PROSITE" id="PS50297">
    <property type="entry name" value="ANK_REP_REGION"/>
    <property type="match status" value="4"/>
</dbReference>
<dbReference type="Proteomes" id="UP000614601">
    <property type="component" value="Unassembled WGS sequence"/>
</dbReference>
<dbReference type="InterPro" id="IPR002110">
    <property type="entry name" value="Ankyrin_rpt"/>
</dbReference>
<dbReference type="InterPro" id="IPR013761">
    <property type="entry name" value="SAM/pointed_sf"/>
</dbReference>
<feature type="repeat" description="ANK" evidence="8">
    <location>
        <begin position="181"/>
        <end position="213"/>
    </location>
</feature>
<comment type="caution">
    <text evidence="11">The sequence shown here is derived from an EMBL/GenBank/DDBJ whole genome shotgun (WGS) entry which is preliminary data.</text>
</comment>
<proteinExistence type="inferred from homology"/>
<dbReference type="SMART" id="SM00248">
    <property type="entry name" value="ANK"/>
    <property type="match status" value="4"/>
</dbReference>
<dbReference type="EMBL" id="CAJFDH010000004">
    <property type="protein sequence ID" value="CAD5219962.1"/>
    <property type="molecule type" value="Genomic_DNA"/>
</dbReference>
<evidence type="ECO:0000256" key="6">
    <source>
        <dbReference type="ARBA" id="ARBA00024347"/>
    </source>
</evidence>
<evidence type="ECO:0000256" key="5">
    <source>
        <dbReference type="ARBA" id="ARBA00023043"/>
    </source>
</evidence>
<name>A0A811KWM5_9BILA</name>
<dbReference type="OrthoDB" id="539213at2759"/>
<comment type="similarity">
    <text evidence="6">Belongs to the ARTD/PARP family.</text>
</comment>
<dbReference type="Gene3D" id="1.10.150.50">
    <property type="entry name" value="Transcription Factor, Ets-1"/>
    <property type="match status" value="1"/>
</dbReference>
<dbReference type="EC" id="2.4.2.30" evidence="1"/>
<feature type="repeat" description="ANK" evidence="8">
    <location>
        <begin position="81"/>
        <end position="113"/>
    </location>
</feature>
<dbReference type="GO" id="GO:0016779">
    <property type="term" value="F:nucleotidyltransferase activity"/>
    <property type="evidence" value="ECO:0007669"/>
    <property type="project" value="UniProtKB-KW"/>
</dbReference>
<dbReference type="Pfam" id="PF00023">
    <property type="entry name" value="Ank"/>
    <property type="match status" value="1"/>
</dbReference>
<feature type="domain" description="SAM" evidence="10">
    <location>
        <begin position="241"/>
        <end position="289"/>
    </location>
</feature>
<dbReference type="EMBL" id="CAJFCW020000004">
    <property type="protein sequence ID" value="CAG9113080.1"/>
    <property type="molecule type" value="Genomic_DNA"/>
</dbReference>
<dbReference type="Pfam" id="PF12796">
    <property type="entry name" value="Ank_2"/>
    <property type="match status" value="1"/>
</dbReference>
<evidence type="ECO:0000256" key="8">
    <source>
        <dbReference type="PROSITE-ProRule" id="PRU00023"/>
    </source>
</evidence>
<evidence type="ECO:0000256" key="4">
    <source>
        <dbReference type="ARBA" id="ARBA00022737"/>
    </source>
</evidence>
<keyword evidence="5 8" id="KW-0040">ANK repeat</keyword>
<dbReference type="AlphaFoldDB" id="A0A811KWM5"/>
<dbReference type="Pfam" id="PF00536">
    <property type="entry name" value="SAM_1"/>
    <property type="match status" value="1"/>
</dbReference>